<feature type="repeat" description="WD" evidence="5">
    <location>
        <begin position="219"/>
        <end position="260"/>
    </location>
</feature>
<evidence type="ECO:0000256" key="1">
    <source>
        <dbReference type="ARBA" id="ARBA00004123"/>
    </source>
</evidence>
<dbReference type="WBParaSite" id="SMUV_0000902001-mRNA-1">
    <property type="protein sequence ID" value="SMUV_0000902001-mRNA-1"/>
    <property type="gene ID" value="SMUV_0000902001"/>
</dbReference>
<keyword evidence="4" id="KW-0539">Nucleus</keyword>
<dbReference type="InterPro" id="IPR015943">
    <property type="entry name" value="WD40/YVTN_repeat-like_dom_sf"/>
</dbReference>
<evidence type="ECO:0000256" key="6">
    <source>
        <dbReference type="SAM" id="MobiDB-lite"/>
    </source>
</evidence>
<dbReference type="STRING" id="451379.A0A0N5AVU2"/>
<evidence type="ECO:0000256" key="2">
    <source>
        <dbReference type="ARBA" id="ARBA00022574"/>
    </source>
</evidence>
<reference evidence="8" key="1">
    <citation type="submission" date="2017-02" db="UniProtKB">
        <authorList>
            <consortium name="WormBaseParasite"/>
        </authorList>
    </citation>
    <scope>IDENTIFICATION</scope>
</reference>
<evidence type="ECO:0000256" key="3">
    <source>
        <dbReference type="ARBA" id="ARBA00022737"/>
    </source>
</evidence>
<evidence type="ECO:0000313" key="8">
    <source>
        <dbReference type="WBParaSite" id="SMUV_0000902001-mRNA-1"/>
    </source>
</evidence>
<dbReference type="AlphaFoldDB" id="A0A0N5AVU2"/>
<dbReference type="InterPro" id="IPR036322">
    <property type="entry name" value="WD40_repeat_dom_sf"/>
</dbReference>
<dbReference type="GO" id="GO:0032040">
    <property type="term" value="C:small-subunit processome"/>
    <property type="evidence" value="ECO:0007669"/>
    <property type="project" value="TreeGrafter"/>
</dbReference>
<dbReference type="Pfam" id="PF00400">
    <property type="entry name" value="WD40"/>
    <property type="match status" value="6"/>
</dbReference>
<sequence length="452" mass="50715">MSMFIRNNSGLSKLKGRKRGKHLSGGFLKKSKKDFDNEEIVSDDESSSIENSPARIASEDEYEDVQETAFRKAKELLTRVQSEVKDEEGVADEAVVSNKLKEEALSRILTLHRPVADTVTLGDTCLAYRAHRYSTVAVVMSHDDRYLVSCSKDATVVKYDLEEGKKVASLKLHKNDNNYHKGHIYAIAISPDDCLLVTGGSDTIIRVWDFRTFQHIKNLSGHKDTITGLCFRIGTRQLFSSSKDRTVKAWDLDQMGYIDTMFGHADAITGIDVLTRCRVLTSGGQDKSLHIWKVMEESQLIFNAYTSSFSIDCCALINEEHFASGSADGSICLWSTFKKKPVCIQKLAHGLSSENHPNWIICLASRRYTDLLASGSNDGYIRFWKIAIDYKSLKALFSFPMAGFINNICFSEDGLELACAVGQEHKDGRWWINKSAKNLVVLITLHEAEQLQ</sequence>
<name>A0A0N5AVU2_9BILA</name>
<feature type="compositionally biased region" description="Acidic residues" evidence="6">
    <location>
        <begin position="37"/>
        <end position="47"/>
    </location>
</feature>
<protein>
    <submittedName>
        <fullName evidence="8">WD_REPEATS_REGION domain-containing protein</fullName>
    </submittedName>
</protein>
<feature type="repeat" description="WD" evidence="5">
    <location>
        <begin position="177"/>
        <end position="218"/>
    </location>
</feature>
<dbReference type="PRINTS" id="PR00320">
    <property type="entry name" value="GPROTEINBRPT"/>
</dbReference>
<dbReference type="Proteomes" id="UP000046393">
    <property type="component" value="Unplaced"/>
</dbReference>
<accession>A0A0N5AVU2</accession>
<keyword evidence="2 5" id="KW-0853">WD repeat</keyword>
<dbReference type="CDD" id="cd00200">
    <property type="entry name" value="WD40"/>
    <property type="match status" value="1"/>
</dbReference>
<feature type="repeat" description="WD" evidence="5">
    <location>
        <begin position="128"/>
        <end position="169"/>
    </location>
</feature>
<feature type="region of interest" description="Disordered" evidence="6">
    <location>
        <begin position="37"/>
        <end position="60"/>
    </location>
</feature>
<dbReference type="Gene3D" id="2.130.10.10">
    <property type="entry name" value="YVTN repeat-like/Quinoprotein amine dehydrogenase"/>
    <property type="match status" value="1"/>
</dbReference>
<comment type="subcellular location">
    <subcellularLocation>
        <location evidence="1">Nucleus</location>
    </subcellularLocation>
</comment>
<dbReference type="PANTHER" id="PTHR19865:SF0">
    <property type="entry name" value="U3 SMALL NUCLEOLAR RNA-INTERACTING PROTEIN 2"/>
    <property type="match status" value="1"/>
</dbReference>
<dbReference type="InterPro" id="IPR001680">
    <property type="entry name" value="WD40_rpt"/>
</dbReference>
<dbReference type="SUPFAM" id="SSF50978">
    <property type="entry name" value="WD40 repeat-like"/>
    <property type="match status" value="1"/>
</dbReference>
<dbReference type="PANTHER" id="PTHR19865">
    <property type="entry name" value="U3 SMALL NUCLEOLAR RNA INTERACTING PROTEIN 2"/>
    <property type="match status" value="1"/>
</dbReference>
<dbReference type="InterPro" id="IPR039241">
    <property type="entry name" value="Rrp9-like"/>
</dbReference>
<keyword evidence="7" id="KW-1185">Reference proteome</keyword>
<dbReference type="PROSITE" id="PS00678">
    <property type="entry name" value="WD_REPEATS_1"/>
    <property type="match status" value="2"/>
</dbReference>
<proteinExistence type="predicted"/>
<dbReference type="PROSITE" id="PS50082">
    <property type="entry name" value="WD_REPEATS_2"/>
    <property type="match status" value="5"/>
</dbReference>
<keyword evidence="3" id="KW-0677">Repeat</keyword>
<feature type="repeat" description="WD" evidence="5">
    <location>
        <begin position="261"/>
        <end position="302"/>
    </location>
</feature>
<evidence type="ECO:0000256" key="5">
    <source>
        <dbReference type="PROSITE-ProRule" id="PRU00221"/>
    </source>
</evidence>
<dbReference type="GO" id="GO:0034511">
    <property type="term" value="F:U3 snoRNA binding"/>
    <property type="evidence" value="ECO:0007669"/>
    <property type="project" value="InterPro"/>
</dbReference>
<feature type="repeat" description="WD" evidence="5">
    <location>
        <begin position="353"/>
        <end position="386"/>
    </location>
</feature>
<evidence type="ECO:0000256" key="4">
    <source>
        <dbReference type="ARBA" id="ARBA00023242"/>
    </source>
</evidence>
<organism evidence="7 8">
    <name type="scientific">Syphacia muris</name>
    <dbReference type="NCBI Taxonomy" id="451379"/>
    <lineage>
        <taxon>Eukaryota</taxon>
        <taxon>Metazoa</taxon>
        <taxon>Ecdysozoa</taxon>
        <taxon>Nematoda</taxon>
        <taxon>Chromadorea</taxon>
        <taxon>Rhabditida</taxon>
        <taxon>Spirurina</taxon>
        <taxon>Oxyuridomorpha</taxon>
        <taxon>Oxyuroidea</taxon>
        <taxon>Oxyuridae</taxon>
        <taxon>Syphacia</taxon>
    </lineage>
</organism>
<dbReference type="SMART" id="SM00320">
    <property type="entry name" value="WD40"/>
    <property type="match status" value="6"/>
</dbReference>
<dbReference type="InterPro" id="IPR019775">
    <property type="entry name" value="WD40_repeat_CS"/>
</dbReference>
<dbReference type="FunFam" id="2.130.10.10:FF:000509">
    <property type="entry name" value="U3 small nucleolar RNA-interacting protein"/>
    <property type="match status" value="1"/>
</dbReference>
<dbReference type="InterPro" id="IPR020472">
    <property type="entry name" value="WD40_PAC1"/>
</dbReference>
<dbReference type="PROSITE" id="PS50294">
    <property type="entry name" value="WD_REPEATS_REGION"/>
    <property type="match status" value="3"/>
</dbReference>
<evidence type="ECO:0000313" key="7">
    <source>
        <dbReference type="Proteomes" id="UP000046393"/>
    </source>
</evidence>